<protein>
    <submittedName>
        <fullName evidence="1">Uncharacterized protein</fullName>
    </submittedName>
</protein>
<dbReference type="AlphaFoldDB" id="A0A0A9G2S3"/>
<accession>A0A0A9G2S3</accession>
<reference evidence="1" key="2">
    <citation type="journal article" date="2015" name="Data Brief">
        <title>Shoot transcriptome of the giant reed, Arundo donax.</title>
        <authorList>
            <person name="Barrero R.A."/>
            <person name="Guerrero F.D."/>
            <person name="Moolhuijzen P."/>
            <person name="Goolsby J.A."/>
            <person name="Tidwell J."/>
            <person name="Bellgard S.E."/>
            <person name="Bellgard M.I."/>
        </authorList>
    </citation>
    <scope>NUCLEOTIDE SEQUENCE</scope>
    <source>
        <tissue evidence="1">Shoot tissue taken approximately 20 cm above the soil surface</tissue>
    </source>
</reference>
<sequence>MIRFFHCTNFHLPLEQTSVKNGDNDTSKRRSLYFLRSSLSAGKGVSTISELIHV</sequence>
<reference evidence="1" key="1">
    <citation type="submission" date="2014-09" db="EMBL/GenBank/DDBJ databases">
        <authorList>
            <person name="Magalhaes I.L.F."/>
            <person name="Oliveira U."/>
            <person name="Santos F.R."/>
            <person name="Vidigal T.H.D.A."/>
            <person name="Brescovit A.D."/>
            <person name="Santos A.J."/>
        </authorList>
    </citation>
    <scope>NUCLEOTIDE SEQUENCE</scope>
    <source>
        <tissue evidence="1">Shoot tissue taken approximately 20 cm above the soil surface</tissue>
    </source>
</reference>
<proteinExistence type="predicted"/>
<organism evidence="1">
    <name type="scientific">Arundo donax</name>
    <name type="common">Giant reed</name>
    <name type="synonym">Donax arundinaceus</name>
    <dbReference type="NCBI Taxonomy" id="35708"/>
    <lineage>
        <taxon>Eukaryota</taxon>
        <taxon>Viridiplantae</taxon>
        <taxon>Streptophyta</taxon>
        <taxon>Embryophyta</taxon>
        <taxon>Tracheophyta</taxon>
        <taxon>Spermatophyta</taxon>
        <taxon>Magnoliopsida</taxon>
        <taxon>Liliopsida</taxon>
        <taxon>Poales</taxon>
        <taxon>Poaceae</taxon>
        <taxon>PACMAD clade</taxon>
        <taxon>Arundinoideae</taxon>
        <taxon>Arundineae</taxon>
        <taxon>Arundo</taxon>
    </lineage>
</organism>
<evidence type="ECO:0000313" key="1">
    <source>
        <dbReference type="EMBL" id="JAE19380.1"/>
    </source>
</evidence>
<dbReference type="EMBL" id="GBRH01178516">
    <property type="protein sequence ID" value="JAE19380.1"/>
    <property type="molecule type" value="Transcribed_RNA"/>
</dbReference>
<name>A0A0A9G2S3_ARUDO</name>